<dbReference type="AlphaFoldDB" id="A0A1V3WKW0"/>
<reference evidence="4 5" key="1">
    <citation type="submission" date="2017-02" db="EMBL/GenBank/DDBJ databases">
        <title>Complete genome sequences of Mycobacterium kansasii strains isolated from rhesus macaques.</title>
        <authorList>
            <person name="Panda A."/>
            <person name="Nagaraj S."/>
            <person name="Zhao X."/>
            <person name="Tettelin H."/>
            <person name="Detolla L.J."/>
        </authorList>
    </citation>
    <scope>NUCLEOTIDE SEQUENCE [LARGE SCALE GENOMIC DNA]</scope>
    <source>
        <strain evidence="4 5">11-3813</strain>
    </source>
</reference>
<dbReference type="InterPro" id="IPR031928">
    <property type="entry name" value="RsdA_SigD-bd"/>
</dbReference>
<organism evidence="4 5">
    <name type="scientific">Mycobacterium kansasii</name>
    <dbReference type="NCBI Taxonomy" id="1768"/>
    <lineage>
        <taxon>Bacteria</taxon>
        <taxon>Bacillati</taxon>
        <taxon>Actinomycetota</taxon>
        <taxon>Actinomycetes</taxon>
        <taxon>Mycobacteriales</taxon>
        <taxon>Mycobacteriaceae</taxon>
        <taxon>Mycobacterium</taxon>
    </lineage>
</organism>
<dbReference type="EMBL" id="MVBM01000008">
    <property type="protein sequence ID" value="OOK67624.1"/>
    <property type="molecule type" value="Genomic_DNA"/>
</dbReference>
<evidence type="ECO:0000313" key="5">
    <source>
        <dbReference type="Proteomes" id="UP000189229"/>
    </source>
</evidence>
<evidence type="ECO:0000256" key="2">
    <source>
        <dbReference type="SAM" id="Phobius"/>
    </source>
</evidence>
<feature type="transmembrane region" description="Helical" evidence="2">
    <location>
        <begin position="82"/>
        <end position="104"/>
    </location>
</feature>
<comment type="caution">
    <text evidence="4">The sequence shown here is derived from an EMBL/GenBank/DDBJ whole genome shotgun (WGS) entry which is preliminary data.</text>
</comment>
<evidence type="ECO:0000259" key="3">
    <source>
        <dbReference type="Pfam" id="PF16751"/>
    </source>
</evidence>
<dbReference type="Gene3D" id="6.10.250.1300">
    <property type="match status" value="1"/>
</dbReference>
<proteinExistence type="predicted"/>
<keyword evidence="2" id="KW-0812">Transmembrane</keyword>
<feature type="region of interest" description="Disordered" evidence="1">
    <location>
        <begin position="183"/>
        <end position="302"/>
    </location>
</feature>
<feature type="compositionally biased region" description="Pro residues" evidence="1">
    <location>
        <begin position="266"/>
        <end position="276"/>
    </location>
</feature>
<accession>A0A1V3WKW0</accession>
<feature type="compositionally biased region" description="Low complexity" evidence="1">
    <location>
        <begin position="211"/>
        <end position="233"/>
    </location>
</feature>
<sequence length="302" mass="31509">MRDSGFDRPGLDELAGTDLLLDALAGRVEVALDDPHDDALATLLGQWRDDLRWPPASALVSPDEAVDALIEGIAERRRSRRALAAVGSVAATLLALSGFGALVADARPGDALYGLHAMMFNEPRVSDDPIVLSAKADLARAEQLIAQGQWDQAETQLAEISSTLQAVNDGSRRQHLLNELNQLNTKVERRDPNATVPPGPSPQSVLSRVFAPGESPATSSAPPAPDTEPAATSGAPESTAPTSPVTPEMSTGSPAPTSKPTAGPSSPLPTSTPVPPAAAQRNPAHRRHRPGTRLEGATGRTT</sequence>
<dbReference type="Pfam" id="PF16751">
    <property type="entry name" value="RsdA_SigD_bd"/>
    <property type="match status" value="1"/>
</dbReference>
<feature type="domain" description="Anti-sigma-D factor RsdA sigma factor binding region" evidence="3">
    <location>
        <begin position="11"/>
        <end position="55"/>
    </location>
</feature>
<feature type="compositionally biased region" description="Polar residues" evidence="1">
    <location>
        <begin position="235"/>
        <end position="259"/>
    </location>
</feature>
<name>A0A1V3WKW0_MYCKA</name>
<evidence type="ECO:0000256" key="1">
    <source>
        <dbReference type="SAM" id="MobiDB-lite"/>
    </source>
</evidence>
<evidence type="ECO:0000313" key="4">
    <source>
        <dbReference type="EMBL" id="OOK67624.1"/>
    </source>
</evidence>
<gene>
    <name evidence="4" type="ORF">BZL30_7804</name>
</gene>
<keyword evidence="2" id="KW-0472">Membrane</keyword>
<keyword evidence="2" id="KW-1133">Transmembrane helix</keyword>
<dbReference type="Proteomes" id="UP000189229">
    <property type="component" value="Unassembled WGS sequence"/>
</dbReference>
<protein>
    <recommendedName>
        <fullName evidence="3">Anti-sigma-D factor RsdA sigma factor binding region domain-containing protein</fullName>
    </recommendedName>
</protein>